<evidence type="ECO:0000256" key="2">
    <source>
        <dbReference type="ARBA" id="ARBA00008566"/>
    </source>
</evidence>
<dbReference type="Gene3D" id="1.50.10.150">
    <property type="entry name" value="Voltage-dependent anion channel"/>
    <property type="match status" value="1"/>
</dbReference>
<evidence type="ECO:0000256" key="4">
    <source>
        <dbReference type="ARBA" id="ARBA00022475"/>
    </source>
</evidence>
<dbReference type="InterPro" id="IPR004695">
    <property type="entry name" value="SLAC1/Mae1/Ssu1/TehA"/>
</dbReference>
<dbReference type="EMBL" id="LSSL01007793">
    <property type="protein sequence ID" value="OLY77573.1"/>
    <property type="molecule type" value="Genomic_DNA"/>
</dbReference>
<evidence type="ECO:0000256" key="3">
    <source>
        <dbReference type="ARBA" id="ARBA00022448"/>
    </source>
</evidence>
<accession>A0A1R0GL05</accession>
<dbReference type="PANTHER" id="PTHR31686">
    <property type="match status" value="1"/>
</dbReference>
<evidence type="ECO:0000256" key="1">
    <source>
        <dbReference type="ARBA" id="ARBA00004651"/>
    </source>
</evidence>
<dbReference type="AlphaFoldDB" id="A0A1R0GL05"/>
<feature type="transmembrane region" description="Helical" evidence="8">
    <location>
        <begin position="115"/>
        <end position="139"/>
    </location>
</feature>
<dbReference type="GO" id="GO:0005886">
    <property type="term" value="C:plasma membrane"/>
    <property type="evidence" value="ECO:0007669"/>
    <property type="project" value="UniProtKB-SubCell"/>
</dbReference>
<proteinExistence type="inferred from homology"/>
<protein>
    <submittedName>
        <fullName evidence="10">Sulfite efflux pump SSU1</fullName>
    </submittedName>
</protein>
<keyword evidence="3" id="KW-0813">Transport</keyword>
<sequence>MNSTWLLCMIPAVVAAGTGSIVAQVMDIERARVVIILSYMIWGIGVPVCLCIIAVYYTKTAVYSLPPPETLISIFLPLGPLGQGSFAITNLGVAAAKYFSSEGREFVPVRLMGDVAQAAGSLVGLVLWGFGAFWLILSASCVAYGFRKNQIHFNIGWWAITFPIGVFILATNELSRLFENNGLKIFGAILTIILFIIWLFIFSMTAMGAYTTRLFVDPSVKDTELPQHEESGN</sequence>
<feature type="signal peptide" evidence="9">
    <location>
        <begin position="1"/>
        <end position="15"/>
    </location>
</feature>
<organism evidence="10 11">
    <name type="scientific">Smittium mucronatum</name>
    <dbReference type="NCBI Taxonomy" id="133383"/>
    <lineage>
        <taxon>Eukaryota</taxon>
        <taxon>Fungi</taxon>
        <taxon>Fungi incertae sedis</taxon>
        <taxon>Zoopagomycota</taxon>
        <taxon>Kickxellomycotina</taxon>
        <taxon>Harpellomycetes</taxon>
        <taxon>Harpellales</taxon>
        <taxon>Legeriomycetaceae</taxon>
        <taxon>Smittium</taxon>
    </lineage>
</organism>
<feature type="transmembrane region" description="Helical" evidence="8">
    <location>
        <begin position="33"/>
        <end position="58"/>
    </location>
</feature>
<evidence type="ECO:0000256" key="7">
    <source>
        <dbReference type="ARBA" id="ARBA00023136"/>
    </source>
</evidence>
<keyword evidence="11" id="KW-1185">Reference proteome</keyword>
<dbReference type="InterPro" id="IPR051629">
    <property type="entry name" value="Sulfite_efflux_TDT"/>
</dbReference>
<dbReference type="InterPro" id="IPR038665">
    <property type="entry name" value="Voltage-dep_anion_channel_sf"/>
</dbReference>
<keyword evidence="9" id="KW-0732">Signal</keyword>
<evidence type="ECO:0000313" key="10">
    <source>
        <dbReference type="EMBL" id="OLY77573.1"/>
    </source>
</evidence>
<keyword evidence="6 8" id="KW-1133">Transmembrane helix</keyword>
<feature type="transmembrane region" description="Helical" evidence="8">
    <location>
        <begin position="151"/>
        <end position="170"/>
    </location>
</feature>
<reference evidence="10 11" key="1">
    <citation type="journal article" date="2016" name="Mol. Biol. Evol.">
        <title>Genome-Wide Survey of Gut Fungi (Harpellales) Reveals the First Horizontally Transferred Ubiquitin Gene from a Mosquito Host.</title>
        <authorList>
            <person name="Wang Y."/>
            <person name="White M.M."/>
            <person name="Kvist S."/>
            <person name="Moncalvo J.M."/>
        </authorList>
    </citation>
    <scope>NUCLEOTIDE SEQUENCE [LARGE SCALE GENOMIC DNA]</scope>
    <source>
        <strain evidence="10 11">ALG-7-W6</strain>
    </source>
</reference>
<keyword evidence="4" id="KW-1003">Cell membrane</keyword>
<feature type="transmembrane region" description="Helical" evidence="8">
    <location>
        <begin position="182"/>
        <end position="203"/>
    </location>
</feature>
<dbReference type="OrthoDB" id="1099at2759"/>
<feature type="chain" id="PRO_5012344798" evidence="9">
    <location>
        <begin position="16"/>
        <end position="233"/>
    </location>
</feature>
<comment type="subcellular location">
    <subcellularLocation>
        <location evidence="1">Cell membrane</location>
        <topology evidence="1">Multi-pass membrane protein</topology>
    </subcellularLocation>
</comment>
<dbReference type="GO" id="GO:0000319">
    <property type="term" value="F:sulfite transmembrane transporter activity"/>
    <property type="evidence" value="ECO:0007669"/>
    <property type="project" value="TreeGrafter"/>
</dbReference>
<evidence type="ECO:0000256" key="6">
    <source>
        <dbReference type="ARBA" id="ARBA00022989"/>
    </source>
</evidence>
<gene>
    <name evidence="10" type="ORF">AYI68_g8395</name>
</gene>
<name>A0A1R0GL05_9FUNG</name>
<comment type="caution">
    <text evidence="10">The sequence shown here is derived from an EMBL/GenBank/DDBJ whole genome shotgun (WGS) entry which is preliminary data.</text>
</comment>
<dbReference type="Pfam" id="PF03595">
    <property type="entry name" value="SLAC1"/>
    <property type="match status" value="1"/>
</dbReference>
<evidence type="ECO:0000313" key="11">
    <source>
        <dbReference type="Proteomes" id="UP000187455"/>
    </source>
</evidence>
<dbReference type="Proteomes" id="UP000187455">
    <property type="component" value="Unassembled WGS sequence"/>
</dbReference>
<keyword evidence="7 8" id="KW-0472">Membrane</keyword>
<dbReference type="PANTHER" id="PTHR31686:SF1">
    <property type="entry name" value="SULFITE EFFLUX PUMP SSU1"/>
    <property type="match status" value="1"/>
</dbReference>
<evidence type="ECO:0000256" key="8">
    <source>
        <dbReference type="SAM" id="Phobius"/>
    </source>
</evidence>
<keyword evidence="5 8" id="KW-0812">Transmembrane</keyword>
<comment type="similarity">
    <text evidence="2">Belongs to the tellurite-resistance/dicarboxylate transporter (TDT) family.</text>
</comment>
<evidence type="ECO:0000256" key="5">
    <source>
        <dbReference type="ARBA" id="ARBA00022692"/>
    </source>
</evidence>
<evidence type="ECO:0000256" key="9">
    <source>
        <dbReference type="SAM" id="SignalP"/>
    </source>
</evidence>